<dbReference type="InterPro" id="IPR003615">
    <property type="entry name" value="HNH_nuc"/>
</dbReference>
<reference evidence="3" key="1">
    <citation type="submission" date="2016-10" db="EMBL/GenBank/DDBJ databases">
        <authorList>
            <person name="Varghese N."/>
            <person name="Submissions S."/>
        </authorList>
    </citation>
    <scope>NUCLEOTIDE SEQUENCE [LARGE SCALE GENOMIC DNA]</scope>
    <source>
        <strain evidence="3">Ah-143</strain>
    </source>
</reference>
<proteinExistence type="predicted"/>
<evidence type="ECO:0000313" key="2">
    <source>
        <dbReference type="EMBL" id="SFT82829.1"/>
    </source>
</evidence>
<dbReference type="Proteomes" id="UP000199187">
    <property type="component" value="Unassembled WGS sequence"/>
</dbReference>
<sequence length="105" mass="12078">MTLTIENVDLTDFTYDESARYQIRFCAKDTGVMQPGRVARCWVPSLGKLYPINNIVWLLHGKRIPEGVTIRHIDGDRANNRIDNLYPHITESTVKRLMKAGVYND</sequence>
<dbReference type="SUPFAM" id="SSF54060">
    <property type="entry name" value="His-Me finger endonucleases"/>
    <property type="match status" value="1"/>
</dbReference>
<dbReference type="RefSeq" id="WP_071195728.1">
    <property type="nucleotide sequence ID" value="NZ_CP045300.1"/>
</dbReference>
<protein>
    <submittedName>
        <fullName evidence="2">HNH endonuclease</fullName>
    </submittedName>
</protein>
<dbReference type="Pfam" id="PF13392">
    <property type="entry name" value="HNH_3"/>
    <property type="match status" value="1"/>
</dbReference>
<organism evidence="2 3">
    <name type="scientific">Kosakonia arachidis</name>
    <dbReference type="NCBI Taxonomy" id="551989"/>
    <lineage>
        <taxon>Bacteria</taxon>
        <taxon>Pseudomonadati</taxon>
        <taxon>Pseudomonadota</taxon>
        <taxon>Gammaproteobacteria</taxon>
        <taxon>Enterobacterales</taxon>
        <taxon>Enterobacteriaceae</taxon>
        <taxon>Kosakonia</taxon>
    </lineage>
</organism>
<feature type="domain" description="HNH nuclease" evidence="1">
    <location>
        <begin position="55"/>
        <end position="85"/>
    </location>
</feature>
<evidence type="ECO:0000313" key="3">
    <source>
        <dbReference type="Proteomes" id="UP000199187"/>
    </source>
</evidence>
<evidence type="ECO:0000259" key="1">
    <source>
        <dbReference type="Pfam" id="PF13392"/>
    </source>
</evidence>
<dbReference type="InterPro" id="IPR044925">
    <property type="entry name" value="His-Me_finger_sf"/>
</dbReference>
<name>A0A1I7B6J7_9ENTR</name>
<keyword evidence="2" id="KW-0540">Nuclease</keyword>
<dbReference type="EMBL" id="FPAU01000002">
    <property type="protein sequence ID" value="SFT82829.1"/>
    <property type="molecule type" value="Genomic_DNA"/>
</dbReference>
<keyword evidence="2" id="KW-0378">Hydrolase</keyword>
<dbReference type="AlphaFoldDB" id="A0A1I7B6J7"/>
<accession>A0A1I7B6J7</accession>
<keyword evidence="3" id="KW-1185">Reference proteome</keyword>
<keyword evidence="2" id="KW-0255">Endonuclease</keyword>
<dbReference type="OrthoDB" id="388551at2"/>
<gene>
    <name evidence="2" type="ORF">SAMN05192562_102335</name>
</gene>
<dbReference type="GO" id="GO:0004519">
    <property type="term" value="F:endonuclease activity"/>
    <property type="evidence" value="ECO:0007669"/>
    <property type="project" value="UniProtKB-KW"/>
</dbReference>
<dbReference type="Gene3D" id="3.90.75.20">
    <property type="match status" value="1"/>
</dbReference>